<comment type="caution">
    <text evidence="1">The sequence shown here is derived from an EMBL/GenBank/DDBJ whole genome shotgun (WGS) entry which is preliminary data.</text>
</comment>
<protein>
    <submittedName>
        <fullName evidence="1">Uncharacterized protein</fullName>
    </submittedName>
</protein>
<name>A0ABS4CRT7_9BACI</name>
<dbReference type="Gene3D" id="3.40.50.720">
    <property type="entry name" value="NAD(P)-binding Rossmann-like Domain"/>
    <property type="match status" value="1"/>
</dbReference>
<organism evidence="1 2">
    <name type="scientific">Bacillus capparidis</name>
    <dbReference type="NCBI Taxonomy" id="1840411"/>
    <lineage>
        <taxon>Bacteria</taxon>
        <taxon>Bacillati</taxon>
        <taxon>Bacillota</taxon>
        <taxon>Bacilli</taxon>
        <taxon>Bacillales</taxon>
        <taxon>Bacillaceae</taxon>
        <taxon>Bacillus</taxon>
    </lineage>
</organism>
<proteinExistence type="predicted"/>
<keyword evidence="2" id="KW-1185">Reference proteome</keyword>
<accession>A0ABS4CRT7</accession>
<reference evidence="1 2" key="1">
    <citation type="submission" date="2021-01" db="EMBL/GenBank/DDBJ databases">
        <title>Genomic Encyclopedia of Type Strains, Phase IV (KMG-IV): sequencing the most valuable type-strain genomes for metagenomic binning, comparative biology and taxonomic classification.</title>
        <authorList>
            <person name="Goeker M."/>
        </authorList>
    </citation>
    <scope>NUCLEOTIDE SEQUENCE [LARGE SCALE GENOMIC DNA]</scope>
    <source>
        <strain evidence="1 2">DSM 103394</strain>
    </source>
</reference>
<evidence type="ECO:0000313" key="1">
    <source>
        <dbReference type="EMBL" id="MBP1080242.1"/>
    </source>
</evidence>
<gene>
    <name evidence="1" type="ORF">JOC74_000730</name>
</gene>
<evidence type="ECO:0000313" key="2">
    <source>
        <dbReference type="Proteomes" id="UP000674416"/>
    </source>
</evidence>
<dbReference type="EMBL" id="JAFDST010000001">
    <property type="protein sequence ID" value="MBP1080242.1"/>
    <property type="molecule type" value="Genomic_DNA"/>
</dbReference>
<sequence>MKPFSRTPEKGAETLIWLADSDDITEHNGLYYVDKEVNIPAASAQDMKMARRLWEVSDEQINSLEAN</sequence>
<dbReference type="Proteomes" id="UP000674416">
    <property type="component" value="Unassembled WGS sequence"/>
</dbReference>